<name>A0A9D9HAS1_9BACT</name>
<reference evidence="2" key="1">
    <citation type="submission" date="2020-10" db="EMBL/GenBank/DDBJ databases">
        <authorList>
            <person name="Gilroy R."/>
        </authorList>
    </citation>
    <scope>NUCLEOTIDE SEQUENCE</scope>
    <source>
        <strain evidence="2">D5-748</strain>
    </source>
</reference>
<dbReference type="AlphaFoldDB" id="A0A9D9HAS1"/>
<proteinExistence type="predicted"/>
<keyword evidence="1" id="KW-1133">Transmembrane helix</keyword>
<keyword evidence="1" id="KW-0472">Membrane</keyword>
<evidence type="ECO:0000313" key="2">
    <source>
        <dbReference type="EMBL" id="MBO8444239.1"/>
    </source>
</evidence>
<comment type="caution">
    <text evidence="2">The sequence shown here is derived from an EMBL/GenBank/DDBJ whole genome shotgun (WGS) entry which is preliminary data.</text>
</comment>
<sequence>MGFNFGFFGNQEHRVFNYKPRYYDPEKEALKEKFGHVDGRNEKEPYSPGSYLQGSFRGGNYQKTRKTSKAQSIIGAVGLVMFFVVLIYIVKFYQLL</sequence>
<gene>
    <name evidence="2" type="ORF">IAC23_00905</name>
</gene>
<accession>A0A9D9HAS1</accession>
<protein>
    <recommendedName>
        <fullName evidence="4">Riboflavin synthase subunit beta</fullName>
    </recommendedName>
</protein>
<reference evidence="2" key="2">
    <citation type="journal article" date="2021" name="PeerJ">
        <title>Extensive microbial diversity within the chicken gut microbiome revealed by metagenomics and culture.</title>
        <authorList>
            <person name="Gilroy R."/>
            <person name="Ravi A."/>
            <person name="Getino M."/>
            <person name="Pursley I."/>
            <person name="Horton D.L."/>
            <person name="Alikhan N.F."/>
            <person name="Baker D."/>
            <person name="Gharbi K."/>
            <person name="Hall N."/>
            <person name="Watson M."/>
            <person name="Adriaenssens E.M."/>
            <person name="Foster-Nyarko E."/>
            <person name="Jarju S."/>
            <person name="Secka A."/>
            <person name="Antonio M."/>
            <person name="Oren A."/>
            <person name="Chaudhuri R.R."/>
            <person name="La Ragione R."/>
            <person name="Hildebrand F."/>
            <person name="Pallen M.J."/>
        </authorList>
    </citation>
    <scope>NUCLEOTIDE SEQUENCE</scope>
    <source>
        <strain evidence="2">D5-748</strain>
    </source>
</reference>
<evidence type="ECO:0000313" key="3">
    <source>
        <dbReference type="Proteomes" id="UP000823619"/>
    </source>
</evidence>
<evidence type="ECO:0008006" key="4">
    <source>
        <dbReference type="Google" id="ProtNLM"/>
    </source>
</evidence>
<organism evidence="2 3">
    <name type="scientific">Candidatus Cryptobacteroides merdavium</name>
    <dbReference type="NCBI Taxonomy" id="2840769"/>
    <lineage>
        <taxon>Bacteria</taxon>
        <taxon>Pseudomonadati</taxon>
        <taxon>Bacteroidota</taxon>
        <taxon>Bacteroidia</taxon>
        <taxon>Bacteroidales</taxon>
        <taxon>Candidatus Cryptobacteroides</taxon>
    </lineage>
</organism>
<feature type="transmembrane region" description="Helical" evidence="1">
    <location>
        <begin position="73"/>
        <end position="93"/>
    </location>
</feature>
<dbReference type="EMBL" id="JADIMO010000015">
    <property type="protein sequence ID" value="MBO8444239.1"/>
    <property type="molecule type" value="Genomic_DNA"/>
</dbReference>
<evidence type="ECO:0000256" key="1">
    <source>
        <dbReference type="SAM" id="Phobius"/>
    </source>
</evidence>
<keyword evidence="1" id="KW-0812">Transmembrane</keyword>
<dbReference type="Proteomes" id="UP000823619">
    <property type="component" value="Unassembled WGS sequence"/>
</dbReference>